<feature type="signal peptide" evidence="1">
    <location>
        <begin position="1"/>
        <end position="22"/>
    </location>
</feature>
<feature type="chain" id="PRO_5003303938" evidence="1">
    <location>
        <begin position="23"/>
        <end position="326"/>
    </location>
</feature>
<evidence type="ECO:0000313" key="4">
    <source>
        <dbReference type="Proteomes" id="UP000018439"/>
    </source>
</evidence>
<evidence type="ECO:0000256" key="1">
    <source>
        <dbReference type="SAM" id="SignalP"/>
    </source>
</evidence>
<gene>
    <name evidence="3" type="ORF">Bcop_2294</name>
</gene>
<organism evidence="3 4">
    <name type="scientific">Bacteroides coprosuis DSM 18011</name>
    <dbReference type="NCBI Taxonomy" id="679937"/>
    <lineage>
        <taxon>Bacteria</taxon>
        <taxon>Pseudomonadati</taxon>
        <taxon>Bacteroidota</taxon>
        <taxon>Bacteroidia</taxon>
        <taxon>Bacteroidales</taxon>
        <taxon>Bacteroidaceae</taxon>
        <taxon>Bacteroides</taxon>
    </lineage>
</organism>
<evidence type="ECO:0000259" key="2">
    <source>
        <dbReference type="Pfam" id="PF16820"/>
    </source>
</evidence>
<dbReference type="STRING" id="679937.Bcop_2294"/>
<dbReference type="HOGENOM" id="CLU_849040_0_0_10"/>
<protein>
    <submittedName>
        <fullName evidence="3">PKD domain containing protein</fullName>
    </submittedName>
</protein>
<dbReference type="eggNOG" id="COG3292">
    <property type="taxonomic scope" value="Bacteria"/>
</dbReference>
<feature type="domain" description="Bacteroidetes PKD-like" evidence="2">
    <location>
        <begin position="48"/>
        <end position="98"/>
    </location>
</feature>
<dbReference type="EMBL" id="CM001167">
    <property type="protein sequence ID" value="EGJ72452.1"/>
    <property type="molecule type" value="Genomic_DNA"/>
</dbReference>
<dbReference type="OrthoDB" id="1041092at2"/>
<dbReference type="Pfam" id="PF16820">
    <property type="entry name" value="PKD_3"/>
    <property type="match status" value="1"/>
</dbReference>
<reference evidence="3 4" key="1">
    <citation type="journal article" date="2011" name="Stand. Genomic Sci.">
        <title>Non-contiguous finished genome sequence of Bacteroides coprosuis type strain (PC139).</title>
        <authorList>
            <person name="Land M."/>
            <person name="Held B."/>
            <person name="Gronow S."/>
            <person name="Abt B."/>
            <person name="Lucas S."/>
            <person name="Del Rio T.G."/>
            <person name="Nolan M."/>
            <person name="Tice H."/>
            <person name="Cheng J.F."/>
            <person name="Pitluck S."/>
            <person name="Liolios K."/>
            <person name="Pagani I."/>
            <person name="Ivanova N."/>
            <person name="Mavromatis K."/>
            <person name="Mikhailova N."/>
            <person name="Pati A."/>
            <person name="Tapia R."/>
            <person name="Han C."/>
            <person name="Goodwin L."/>
            <person name="Chen A."/>
            <person name="Palaniappan K."/>
            <person name="Hauser L."/>
            <person name="Brambilla E.M."/>
            <person name="Rohde M."/>
            <person name="Goker M."/>
            <person name="Detter J.C."/>
            <person name="Woyke T."/>
            <person name="Bristow J."/>
            <person name="Eisen J.A."/>
            <person name="Markowitz V."/>
            <person name="Hugenholtz P."/>
            <person name="Kyrpides N.C."/>
            <person name="Klenk H.P."/>
            <person name="Lapidus A."/>
        </authorList>
    </citation>
    <scope>NUCLEOTIDE SEQUENCE [LARGE SCALE GENOMIC DNA]</scope>
    <source>
        <strain evidence="3 4">DSM 18011</strain>
    </source>
</reference>
<name>F3ZUZ4_9BACE</name>
<evidence type="ECO:0000313" key="3">
    <source>
        <dbReference type="EMBL" id="EGJ72452.1"/>
    </source>
</evidence>
<proteinExistence type="predicted"/>
<dbReference type="Proteomes" id="UP000018439">
    <property type="component" value="Chromosome"/>
</dbReference>
<dbReference type="InterPro" id="IPR041696">
    <property type="entry name" value="PKD_3"/>
</dbReference>
<accession>F3ZUZ4</accession>
<keyword evidence="1" id="KW-0732">Signal</keyword>
<dbReference type="PROSITE" id="PS51257">
    <property type="entry name" value="PROKAR_LIPOPROTEIN"/>
    <property type="match status" value="1"/>
</dbReference>
<keyword evidence="4" id="KW-1185">Reference proteome</keyword>
<dbReference type="AlphaFoldDB" id="F3ZUZ4"/>
<sequence>MKKRIFYLLSCIIFMASLTSCSDSDSSKEEILPLSVSIVNGDKQDLVLGKELALEAKVENGLDARYEWTLNGEDVSKELTYTFVPQKTRSYNVQFTAYTTKDEATASVVINVYVAFDPVKSIDDIQFWTGEGKNKSVLSVQWISGDEWEDPEQDNVHFLSWGYRWDEKNEPTGQQMILEIAKADPRLFVFLGAGFGGIDGHSIRGFGYDANGDGQFSIKNSKTAKVYTASDFKDGVIFIDNPDTGDGYASVDPADYWFGGWYEGYCSYYLGDDGESVPEKFDYSGVMAEGRYLTPNSWDSWSFSSINSGMVNTLPLPQWMVSAIAN</sequence>